<evidence type="ECO:0000256" key="3">
    <source>
        <dbReference type="ARBA" id="ARBA00022741"/>
    </source>
</evidence>
<feature type="domain" description="Protein kinase" evidence="7">
    <location>
        <begin position="1"/>
        <end position="166"/>
    </location>
</feature>
<dbReference type="PANTHER" id="PTHR24346">
    <property type="entry name" value="MAP/MICROTUBULE AFFINITY-REGULATING KINASE"/>
    <property type="match status" value="1"/>
</dbReference>
<organism evidence="8 9">
    <name type="scientific">Prorocentrum cordatum</name>
    <dbReference type="NCBI Taxonomy" id="2364126"/>
    <lineage>
        <taxon>Eukaryota</taxon>
        <taxon>Sar</taxon>
        <taxon>Alveolata</taxon>
        <taxon>Dinophyceae</taxon>
        <taxon>Prorocentrales</taxon>
        <taxon>Prorocentraceae</taxon>
        <taxon>Prorocentrum</taxon>
    </lineage>
</organism>
<dbReference type="Proteomes" id="UP001189429">
    <property type="component" value="Unassembled WGS sequence"/>
</dbReference>
<dbReference type="PANTHER" id="PTHR24346:SF82">
    <property type="entry name" value="KP78A-RELATED"/>
    <property type="match status" value="1"/>
</dbReference>
<keyword evidence="3" id="KW-0547">Nucleotide-binding</keyword>
<dbReference type="PROSITE" id="PS50011">
    <property type="entry name" value="PROTEIN_KINASE_DOM"/>
    <property type="match status" value="1"/>
</dbReference>
<feature type="compositionally biased region" description="Low complexity" evidence="6">
    <location>
        <begin position="174"/>
        <end position="194"/>
    </location>
</feature>
<keyword evidence="1" id="KW-0723">Serine/threonine-protein kinase</keyword>
<keyword evidence="5" id="KW-0067">ATP-binding</keyword>
<keyword evidence="9" id="KW-1185">Reference proteome</keyword>
<accession>A0ABN9TAE5</accession>
<evidence type="ECO:0000256" key="4">
    <source>
        <dbReference type="ARBA" id="ARBA00022777"/>
    </source>
</evidence>
<dbReference type="InterPro" id="IPR000719">
    <property type="entry name" value="Prot_kinase_dom"/>
</dbReference>
<evidence type="ECO:0000256" key="5">
    <source>
        <dbReference type="ARBA" id="ARBA00022840"/>
    </source>
</evidence>
<protein>
    <recommendedName>
        <fullName evidence="7">Protein kinase domain-containing protein</fullName>
    </recommendedName>
</protein>
<sequence>MRNGNPEFGYRAVNQFTHIKPENIIVNETTEAITIKLADFDCAVAFREGSRTCHSICGTVPFAAPEVLDGPYDGCAADIWSVGVVLAEVLCGARVLEFAVEGAADAAFADNIRTYFRAPAAVADLLEGRCHPQLRPLLPLCGAVIGGMLEVDPARRLEAGDVRPVVGQGMAPLAAGRVAPGRPAPSARPLAPGGQPTPGLPRAASAAGPPR</sequence>
<keyword evidence="2" id="KW-0808">Transferase</keyword>
<gene>
    <name evidence="8" type="ORF">PCOR1329_LOCUS37195</name>
</gene>
<evidence type="ECO:0000313" key="8">
    <source>
        <dbReference type="EMBL" id="CAK0842234.1"/>
    </source>
</evidence>
<keyword evidence="4" id="KW-0418">Kinase</keyword>
<dbReference type="Gene3D" id="1.10.510.10">
    <property type="entry name" value="Transferase(Phosphotransferase) domain 1"/>
    <property type="match status" value="1"/>
</dbReference>
<proteinExistence type="predicted"/>
<evidence type="ECO:0000313" key="9">
    <source>
        <dbReference type="Proteomes" id="UP001189429"/>
    </source>
</evidence>
<comment type="caution">
    <text evidence="8">The sequence shown here is derived from an EMBL/GenBank/DDBJ whole genome shotgun (WGS) entry which is preliminary data.</text>
</comment>
<dbReference type="Pfam" id="PF00069">
    <property type="entry name" value="Pkinase"/>
    <property type="match status" value="1"/>
</dbReference>
<feature type="region of interest" description="Disordered" evidence="6">
    <location>
        <begin position="174"/>
        <end position="211"/>
    </location>
</feature>
<dbReference type="InterPro" id="IPR011009">
    <property type="entry name" value="Kinase-like_dom_sf"/>
</dbReference>
<dbReference type="SUPFAM" id="SSF56112">
    <property type="entry name" value="Protein kinase-like (PK-like)"/>
    <property type="match status" value="1"/>
</dbReference>
<name>A0ABN9TAE5_9DINO</name>
<evidence type="ECO:0000256" key="6">
    <source>
        <dbReference type="SAM" id="MobiDB-lite"/>
    </source>
</evidence>
<evidence type="ECO:0000256" key="2">
    <source>
        <dbReference type="ARBA" id="ARBA00022679"/>
    </source>
</evidence>
<evidence type="ECO:0000259" key="7">
    <source>
        <dbReference type="PROSITE" id="PS50011"/>
    </source>
</evidence>
<reference evidence="8" key="1">
    <citation type="submission" date="2023-10" db="EMBL/GenBank/DDBJ databases">
        <authorList>
            <person name="Chen Y."/>
            <person name="Shah S."/>
            <person name="Dougan E. K."/>
            <person name="Thang M."/>
            <person name="Chan C."/>
        </authorList>
    </citation>
    <scope>NUCLEOTIDE SEQUENCE [LARGE SCALE GENOMIC DNA]</scope>
</reference>
<dbReference type="EMBL" id="CAUYUJ010014513">
    <property type="protein sequence ID" value="CAK0842234.1"/>
    <property type="molecule type" value="Genomic_DNA"/>
</dbReference>
<evidence type="ECO:0000256" key="1">
    <source>
        <dbReference type="ARBA" id="ARBA00022527"/>
    </source>
</evidence>
<dbReference type="SMART" id="SM00220">
    <property type="entry name" value="S_TKc"/>
    <property type="match status" value="1"/>
</dbReference>